<dbReference type="InterPro" id="IPR001789">
    <property type="entry name" value="Sig_transdc_resp-reg_receiver"/>
</dbReference>
<dbReference type="GO" id="GO:0000160">
    <property type="term" value="P:phosphorelay signal transduction system"/>
    <property type="evidence" value="ECO:0007669"/>
    <property type="project" value="InterPro"/>
</dbReference>
<evidence type="ECO:0000313" key="6">
    <source>
        <dbReference type="EMBL" id="MST75258.1"/>
    </source>
</evidence>
<accession>A0A6L5YSF7</accession>
<dbReference type="AlphaFoldDB" id="A0A6L5YSF7"/>
<dbReference type="Proteomes" id="UP000474024">
    <property type="component" value="Unassembled WGS sequence"/>
</dbReference>
<keyword evidence="7" id="KW-1185">Reference proteome</keyword>
<sequence>MMVDHALKNKIPVFIMGNVEELEVIWHSIPKQMINGIFTRPVNVNEMVDSICSQVDEFYQKKKKTILAVDDSGIILRKIKKLLDDKYQVILANSGAMAIKYLTLNTPDLILLDYAMPIVDGKQVMQMLREDPEFRDIPIIFLTGKNDAETVKNVMALKPDGYLLKNMDPQSLHTAIDHFFAERAEQEN</sequence>
<feature type="domain" description="Response regulatory" evidence="5">
    <location>
        <begin position="65"/>
        <end position="180"/>
    </location>
</feature>
<gene>
    <name evidence="6" type="ORF">FYJ75_09515</name>
</gene>
<dbReference type="Pfam" id="PF00072">
    <property type="entry name" value="Response_reg"/>
    <property type="match status" value="1"/>
</dbReference>
<keyword evidence="2 4" id="KW-0597">Phosphoprotein</keyword>
<dbReference type="SMART" id="SM00448">
    <property type="entry name" value="REC"/>
    <property type="match status" value="1"/>
</dbReference>
<evidence type="ECO:0000256" key="1">
    <source>
        <dbReference type="ARBA" id="ARBA00018672"/>
    </source>
</evidence>
<organism evidence="6 7">
    <name type="scientific">Roseburia porci</name>
    <dbReference type="NCBI Taxonomy" id="2605790"/>
    <lineage>
        <taxon>Bacteria</taxon>
        <taxon>Bacillati</taxon>
        <taxon>Bacillota</taxon>
        <taxon>Clostridia</taxon>
        <taxon>Lachnospirales</taxon>
        <taxon>Lachnospiraceae</taxon>
        <taxon>Roseburia</taxon>
    </lineage>
</organism>
<reference evidence="6 7" key="1">
    <citation type="submission" date="2019-08" db="EMBL/GenBank/DDBJ databases">
        <title>In-depth cultivation of the pig gut microbiome towards novel bacterial diversity and tailored functional studies.</title>
        <authorList>
            <person name="Wylensek D."/>
            <person name="Hitch T.C.A."/>
            <person name="Clavel T."/>
        </authorList>
    </citation>
    <scope>NUCLEOTIDE SEQUENCE [LARGE SCALE GENOMIC DNA]</scope>
    <source>
        <strain evidence="6 7">MUC/MUC-530-WT-4D</strain>
    </source>
</reference>
<dbReference type="PROSITE" id="PS50110">
    <property type="entry name" value="RESPONSE_REGULATORY"/>
    <property type="match status" value="1"/>
</dbReference>
<feature type="modified residue" description="4-aspartylphosphate" evidence="4">
    <location>
        <position position="113"/>
    </location>
</feature>
<dbReference type="EMBL" id="VUNI01000015">
    <property type="protein sequence ID" value="MST75258.1"/>
    <property type="molecule type" value="Genomic_DNA"/>
</dbReference>
<dbReference type="PANTHER" id="PTHR44591">
    <property type="entry name" value="STRESS RESPONSE REGULATOR PROTEIN 1"/>
    <property type="match status" value="1"/>
</dbReference>
<evidence type="ECO:0000256" key="2">
    <source>
        <dbReference type="ARBA" id="ARBA00022553"/>
    </source>
</evidence>
<protein>
    <recommendedName>
        <fullName evidence="1">Stage 0 sporulation protein A homolog</fullName>
    </recommendedName>
</protein>
<dbReference type="InterPro" id="IPR050595">
    <property type="entry name" value="Bact_response_regulator"/>
</dbReference>
<evidence type="ECO:0000256" key="4">
    <source>
        <dbReference type="PROSITE-ProRule" id="PRU00169"/>
    </source>
</evidence>
<dbReference type="InterPro" id="IPR011006">
    <property type="entry name" value="CheY-like_superfamily"/>
</dbReference>
<evidence type="ECO:0000256" key="3">
    <source>
        <dbReference type="ARBA" id="ARBA00024867"/>
    </source>
</evidence>
<dbReference type="Gene3D" id="3.40.50.2300">
    <property type="match status" value="1"/>
</dbReference>
<dbReference type="SUPFAM" id="SSF52172">
    <property type="entry name" value="CheY-like"/>
    <property type="match status" value="1"/>
</dbReference>
<comment type="caution">
    <text evidence="6">The sequence shown here is derived from an EMBL/GenBank/DDBJ whole genome shotgun (WGS) entry which is preliminary data.</text>
</comment>
<proteinExistence type="predicted"/>
<comment type="function">
    <text evidence="3">May play the central regulatory role in sporulation. It may be an element of the effector pathway responsible for the activation of sporulation genes in response to nutritional stress. Spo0A may act in concert with spo0H (a sigma factor) to control the expression of some genes that are critical to the sporulation process.</text>
</comment>
<evidence type="ECO:0000259" key="5">
    <source>
        <dbReference type="PROSITE" id="PS50110"/>
    </source>
</evidence>
<dbReference type="PANTHER" id="PTHR44591:SF23">
    <property type="entry name" value="CHEY SUBFAMILY"/>
    <property type="match status" value="1"/>
</dbReference>
<evidence type="ECO:0000313" key="7">
    <source>
        <dbReference type="Proteomes" id="UP000474024"/>
    </source>
</evidence>
<name>A0A6L5YSF7_9FIRM</name>